<dbReference type="Proteomes" id="UP000004947">
    <property type="component" value="Unassembled WGS sequence"/>
</dbReference>
<evidence type="ECO:0000313" key="1">
    <source>
        <dbReference type="EMBL" id="EDM25604.1"/>
    </source>
</evidence>
<organism evidence="1 2">
    <name type="scientific">Lentisphaera araneosa HTCC2155</name>
    <dbReference type="NCBI Taxonomy" id="313628"/>
    <lineage>
        <taxon>Bacteria</taxon>
        <taxon>Pseudomonadati</taxon>
        <taxon>Lentisphaerota</taxon>
        <taxon>Lentisphaeria</taxon>
        <taxon>Lentisphaerales</taxon>
        <taxon>Lentisphaeraceae</taxon>
        <taxon>Lentisphaera</taxon>
    </lineage>
</organism>
<comment type="caution">
    <text evidence="1">The sequence shown here is derived from an EMBL/GenBank/DDBJ whole genome shotgun (WGS) entry which is preliminary data.</text>
</comment>
<evidence type="ECO:0000313" key="2">
    <source>
        <dbReference type="Proteomes" id="UP000004947"/>
    </source>
</evidence>
<name>A6DS29_9BACT</name>
<protein>
    <submittedName>
        <fullName evidence="1">Uncharacterized protein</fullName>
    </submittedName>
</protein>
<gene>
    <name evidence="1" type="ORF">LNTAR_08276</name>
</gene>
<accession>A6DS29</accession>
<dbReference type="SUPFAM" id="SSF53474">
    <property type="entry name" value="alpha/beta-Hydrolases"/>
    <property type="match status" value="1"/>
</dbReference>
<dbReference type="RefSeq" id="WP_007280646.1">
    <property type="nucleotide sequence ID" value="NZ_ABCK01000027.1"/>
</dbReference>
<keyword evidence="2" id="KW-1185">Reference proteome</keyword>
<proteinExistence type="predicted"/>
<dbReference type="InterPro" id="IPR029058">
    <property type="entry name" value="AB_hydrolase_fold"/>
</dbReference>
<dbReference type="STRING" id="313628.LNTAR_08276"/>
<dbReference type="Gene3D" id="3.40.50.1820">
    <property type="entry name" value="alpha/beta hydrolase"/>
    <property type="match status" value="1"/>
</dbReference>
<dbReference type="OrthoDB" id="7165362at2"/>
<sequence length="211" mass="23990">MKLIAIPGWACDKQYFNFLENVKCFDWGFYSSDNTDPKVFLAGEMNEDFIFLAYSMGSLYLDEVLSSKFCKGAIVLSGFTSFCGQDNKDSKLVEKVSQMGSALIANPAKLIESFQTLAGSSFRKNEYYNKEILLKGLDILKTKRTQVDSCKKPMLLLRGQKDRILYPKVALQLSRRFPNAEQHCFIGEKHDLSQSTEAQETIKKFLEVNNV</sequence>
<reference evidence="1 2" key="1">
    <citation type="journal article" date="2010" name="J. Bacteriol.">
        <title>Genome sequence of Lentisphaera araneosa HTCC2155T, the type species of the order Lentisphaerales in the phylum Lentisphaerae.</title>
        <authorList>
            <person name="Thrash J.C."/>
            <person name="Cho J.C."/>
            <person name="Vergin K.L."/>
            <person name="Morris R.M."/>
            <person name="Giovannoni S.J."/>
        </authorList>
    </citation>
    <scope>NUCLEOTIDE SEQUENCE [LARGE SCALE GENOMIC DNA]</scope>
    <source>
        <strain evidence="1 2">HTCC2155</strain>
    </source>
</reference>
<dbReference type="EMBL" id="ABCK01000027">
    <property type="protein sequence ID" value="EDM25604.1"/>
    <property type="molecule type" value="Genomic_DNA"/>
</dbReference>
<dbReference type="AlphaFoldDB" id="A6DS29"/>